<keyword evidence="6 9" id="KW-0472">Membrane</keyword>
<evidence type="ECO:0000256" key="5">
    <source>
        <dbReference type="ARBA" id="ARBA00022989"/>
    </source>
</evidence>
<comment type="similarity">
    <text evidence="2">Belongs to the G-protein coupled receptor 2 family. Adhesion G-protein coupled receptor (ADGR) subfamily.</text>
</comment>
<accession>A0A8B7Z5S0</accession>
<dbReference type="InterPro" id="IPR016187">
    <property type="entry name" value="CTDL_fold"/>
</dbReference>
<dbReference type="InterPro" id="IPR016186">
    <property type="entry name" value="C-type_lectin-like/link_sf"/>
</dbReference>
<gene>
    <name evidence="13" type="primary">LOC110984415</name>
</gene>
<dbReference type="CDD" id="cd00037">
    <property type="entry name" value="CLECT"/>
    <property type="match status" value="1"/>
</dbReference>
<dbReference type="InterPro" id="IPR013320">
    <property type="entry name" value="ConA-like_dom_sf"/>
</dbReference>
<protein>
    <submittedName>
        <fullName evidence="13">Adhesion G-protein coupled receptor D1-like</fullName>
    </submittedName>
</protein>
<dbReference type="PRINTS" id="PR00249">
    <property type="entry name" value="GPCRSECRETIN"/>
</dbReference>
<dbReference type="Gene3D" id="1.20.1070.10">
    <property type="entry name" value="Rhodopsin 7-helix transmembrane proteins"/>
    <property type="match status" value="1"/>
</dbReference>
<feature type="transmembrane region" description="Helical" evidence="9">
    <location>
        <begin position="801"/>
        <end position="821"/>
    </location>
</feature>
<comment type="subcellular location">
    <subcellularLocation>
        <location evidence="1">Membrane</location>
        <topology evidence="1">Multi-pass membrane protein</topology>
    </subcellularLocation>
</comment>
<reference evidence="13" key="1">
    <citation type="submission" date="2025-08" db="UniProtKB">
        <authorList>
            <consortium name="RefSeq"/>
        </authorList>
    </citation>
    <scope>IDENTIFICATION</scope>
</reference>
<feature type="transmembrane region" description="Helical" evidence="9">
    <location>
        <begin position="983"/>
        <end position="1006"/>
    </location>
</feature>
<dbReference type="GO" id="GO:0007166">
    <property type="term" value="P:cell surface receptor signaling pathway"/>
    <property type="evidence" value="ECO:0007669"/>
    <property type="project" value="InterPro"/>
</dbReference>
<dbReference type="OrthoDB" id="5988891at2759"/>
<dbReference type="InterPro" id="IPR017983">
    <property type="entry name" value="GPCR_2_secretin-like_CS"/>
</dbReference>
<dbReference type="SMART" id="SM00303">
    <property type="entry name" value="GPS"/>
    <property type="match status" value="1"/>
</dbReference>
<dbReference type="KEGG" id="aplc:110984415"/>
<organism evidence="12 13">
    <name type="scientific">Acanthaster planci</name>
    <name type="common">Crown-of-thorns starfish</name>
    <dbReference type="NCBI Taxonomy" id="133434"/>
    <lineage>
        <taxon>Eukaryota</taxon>
        <taxon>Metazoa</taxon>
        <taxon>Echinodermata</taxon>
        <taxon>Eleutherozoa</taxon>
        <taxon>Asterozoa</taxon>
        <taxon>Asteroidea</taxon>
        <taxon>Valvatacea</taxon>
        <taxon>Valvatida</taxon>
        <taxon>Acanthasteridae</taxon>
        <taxon>Acanthaster</taxon>
    </lineage>
</organism>
<dbReference type="Proteomes" id="UP000694845">
    <property type="component" value="Unplaced"/>
</dbReference>
<dbReference type="PANTHER" id="PTHR12011">
    <property type="entry name" value="ADHESION G-PROTEIN COUPLED RECEPTOR"/>
    <property type="match status" value="1"/>
</dbReference>
<dbReference type="PROSITE" id="PS50221">
    <property type="entry name" value="GAIN_B"/>
    <property type="match status" value="1"/>
</dbReference>
<dbReference type="Gene3D" id="3.10.100.10">
    <property type="entry name" value="Mannose-Binding Protein A, subunit A"/>
    <property type="match status" value="1"/>
</dbReference>
<evidence type="ECO:0000256" key="3">
    <source>
        <dbReference type="ARBA" id="ARBA00022692"/>
    </source>
</evidence>
<dbReference type="RefSeq" id="XP_022100307.1">
    <property type="nucleotide sequence ID" value="XM_022244615.1"/>
</dbReference>
<proteinExistence type="inferred from homology"/>
<feature type="domain" description="G-protein coupled receptors family 2 profile 2" evidence="11">
    <location>
        <begin position="769"/>
        <end position="1007"/>
    </location>
</feature>
<dbReference type="Gene3D" id="2.60.220.50">
    <property type="match status" value="1"/>
</dbReference>
<dbReference type="InterPro" id="IPR017981">
    <property type="entry name" value="GPCR_2-like_7TM"/>
</dbReference>
<evidence type="ECO:0000256" key="9">
    <source>
        <dbReference type="SAM" id="Phobius"/>
    </source>
</evidence>
<evidence type="ECO:0000313" key="13">
    <source>
        <dbReference type="RefSeq" id="XP_022100307.1"/>
    </source>
</evidence>
<dbReference type="PROSITE" id="PS50261">
    <property type="entry name" value="G_PROTEIN_RECEP_F2_4"/>
    <property type="match status" value="1"/>
</dbReference>
<dbReference type="SUPFAM" id="SSF81321">
    <property type="entry name" value="Family A G protein-coupled receptor-like"/>
    <property type="match status" value="1"/>
</dbReference>
<feature type="transmembrane region" description="Helical" evidence="9">
    <location>
        <begin position="912"/>
        <end position="934"/>
    </location>
</feature>
<keyword evidence="4" id="KW-0732">Signal</keyword>
<feature type="transmembrane region" description="Helical" evidence="9">
    <location>
        <begin position="955"/>
        <end position="977"/>
    </location>
</feature>
<keyword evidence="5 9" id="KW-1133">Transmembrane helix</keyword>
<dbReference type="GeneID" id="110984415"/>
<evidence type="ECO:0000256" key="7">
    <source>
        <dbReference type="ARBA" id="ARBA00023157"/>
    </source>
</evidence>
<dbReference type="InterPro" id="IPR057244">
    <property type="entry name" value="GAIN_B"/>
</dbReference>
<keyword evidence="12" id="KW-1185">Reference proteome</keyword>
<dbReference type="PROSITE" id="PS00650">
    <property type="entry name" value="G_PROTEIN_RECEP_F2_2"/>
    <property type="match status" value="1"/>
</dbReference>
<dbReference type="SUPFAM" id="SSF49899">
    <property type="entry name" value="Concanavalin A-like lectins/glucanases"/>
    <property type="match status" value="1"/>
</dbReference>
<dbReference type="InterPro" id="IPR000203">
    <property type="entry name" value="GPS"/>
</dbReference>
<keyword evidence="7" id="KW-1015">Disulfide bond</keyword>
<sequence>MYAHHSQSGLAMDCIWIIILISVVWTCYCTSRRPSPFAINKETGCPYYSKRYIDTCYSVQAAVGEEMGLNFTEARATCFRIGMDLVSWQSTDELDFIQSTIRHFDYNMTGTRDIATQLPNDIKVWTGLQLTSENFSWVNKKVFNSSALSGISVIGLDSNPLLPAPVLLQRESNLWTLVTSNDTYMYIEANAAVCSAKKVLSAYYDALLYFPMDMLSYPDATGDRLTFDVASFQLMGTVPSVVKFQQTSKGGGLFINDFQMQFLNLDGNMCLSNLAKCQNSGFAMSFWMMLLPPIRAPYWIVISRDVGVTLENDYSLRCDIVNGSHQWNANVGFGHSLINKELLVYINWEPNTVKGLEIKIYVNTGVLTSGAFNLYLSSIMFAGPQLLLGNTISRMLIEEFAVWNRALSLAEQQLIFYGSNQSEETTTEAWTTGYNSTSVSNSTTPTPISLEELLNRTLVNISLEEGEEIFEQAQSILNRGGEIDQPGELVSLVNIYSTVGNVDALQNATLESSKSFVQAGVSVANSLLKEEYTNLYKKTSFHGMTSSPAGKIANTTEHLMMSLADKILTNDGESFSSSSDNIATAVKRWDGNSSKLMVPESDSFTDDVATRAFVPMELFENELNSAVVSILYRNLDGVIGSSSSSDVKMMFSHTESIISNSSAKIAVLSRVLSVSITPQPDDSVFTQKPVSMEFETHIRKLNRDVDLDPAVCVYWDTKNSSGGRWSSKGCNLTTHTANYVTCSCSHLTSFAVLTQVKDIEISETNQRALEIASYIGCSLSVAGVILLVATFIFLNIKTERVLVHINLAIAVGLARITFLFLDVPAKHSDACIAVAMGIYYTNQASFFWMLVEGIHLYLQVVVVFNIERSRLKLYMIFAWGVPIILAAVTVGVFSKSIRKSNTCWLQSSDNSIWMFVAPMLAIVVINTCILVRVVSLIRKLSSANATSGLNQAKQVAKATLMLQPVLGLTWVFGMLSLSSDLTVFLYLFTILNSLQGLFLFLFYCVLNSEVQEVFKRRKANWDVHSSKVVPLKESNRSTMSTNKSSGKTMESFFPTVEDVHD</sequence>
<dbReference type="GO" id="GO:0004930">
    <property type="term" value="F:G protein-coupled receptor activity"/>
    <property type="evidence" value="ECO:0007669"/>
    <property type="project" value="InterPro"/>
</dbReference>
<dbReference type="AlphaFoldDB" id="A0A8B7Z5S0"/>
<dbReference type="GO" id="GO:0005886">
    <property type="term" value="C:plasma membrane"/>
    <property type="evidence" value="ECO:0007669"/>
    <property type="project" value="TreeGrafter"/>
</dbReference>
<evidence type="ECO:0000256" key="2">
    <source>
        <dbReference type="ARBA" id="ARBA00007343"/>
    </source>
</evidence>
<dbReference type="SUPFAM" id="SSF56436">
    <property type="entry name" value="C-type lectin-like"/>
    <property type="match status" value="1"/>
</dbReference>
<dbReference type="PANTHER" id="PTHR12011:SF347">
    <property type="entry name" value="FI21270P1-RELATED"/>
    <property type="match status" value="1"/>
</dbReference>
<feature type="transmembrane region" description="Helical" evidence="9">
    <location>
        <begin position="873"/>
        <end position="892"/>
    </location>
</feature>
<evidence type="ECO:0000256" key="4">
    <source>
        <dbReference type="ARBA" id="ARBA00022729"/>
    </source>
</evidence>
<evidence type="ECO:0000313" key="12">
    <source>
        <dbReference type="Proteomes" id="UP000694845"/>
    </source>
</evidence>
<feature type="transmembrane region" description="Helical" evidence="9">
    <location>
        <begin position="771"/>
        <end position="794"/>
    </location>
</feature>
<dbReference type="Pfam" id="PF01825">
    <property type="entry name" value="GPS"/>
    <property type="match status" value="1"/>
</dbReference>
<evidence type="ECO:0000256" key="6">
    <source>
        <dbReference type="ARBA" id="ARBA00023136"/>
    </source>
</evidence>
<keyword evidence="3 9" id="KW-0812">Transmembrane</keyword>
<name>A0A8B7Z5S0_ACAPL</name>
<dbReference type="InterPro" id="IPR000832">
    <property type="entry name" value="GPCR_2_secretin-like"/>
</dbReference>
<evidence type="ECO:0000256" key="8">
    <source>
        <dbReference type="ARBA" id="ARBA00023180"/>
    </source>
</evidence>
<feature type="domain" description="GAIN-B" evidence="10">
    <location>
        <begin position="573"/>
        <end position="760"/>
    </location>
</feature>
<evidence type="ECO:0000259" key="11">
    <source>
        <dbReference type="PROSITE" id="PS50261"/>
    </source>
</evidence>
<evidence type="ECO:0000256" key="1">
    <source>
        <dbReference type="ARBA" id="ARBA00004141"/>
    </source>
</evidence>
<feature type="transmembrane region" description="Helical" evidence="9">
    <location>
        <begin position="846"/>
        <end position="866"/>
    </location>
</feature>
<dbReference type="FunFam" id="1.20.1070.10:FF:000058">
    <property type="entry name" value="Adhesion G protein-coupled receptor F5"/>
    <property type="match status" value="1"/>
</dbReference>
<dbReference type="Pfam" id="PF00002">
    <property type="entry name" value="7tm_2"/>
    <property type="match status" value="1"/>
</dbReference>
<evidence type="ECO:0000259" key="10">
    <source>
        <dbReference type="PROSITE" id="PS50221"/>
    </source>
</evidence>
<keyword evidence="8" id="KW-0325">Glycoprotein</keyword>
<dbReference type="InterPro" id="IPR046338">
    <property type="entry name" value="GAIN_dom_sf"/>
</dbReference>